<dbReference type="InterPro" id="IPR008638">
    <property type="entry name" value="FhaB/CdiA-like_TPS"/>
</dbReference>
<sequence length="1191" mass="124213">MHQDRCWIALCAALAVPLRVAAQVIADPTAPANQRPTVLSDSSGRPLVNIQTPSAAGLSRNTYRQFDVPPDGIALNNSATNPWMANGVLAKTILNEVNSNNPSQINGAIAVVGAPAQVIVANPNGIVVNGGSFINATRATLSTGTAQVADGVVRGFDVRGGNVTIAAGGMDNSTTPYTDILSRTVRVLGELRAQDLRVTTGVQTVTYASGEVGALQRAGHDKPGSFAIDTGTLGGMYANHITLIATEAGIGVRNAGTWQASGGQLTVAVNGLLQNRGEIVARTASLVAADGDIVNSGSIQADHAVTLHAAHGVDLFGNGLEQRGDSVIMITTPGNVTLQARGRVGSASRRTGTVRGNQLVIDADGAIRLRDGSSMSASGDVHLRGGAGLSLINARVESTTGNITALGGTGIVLDSSSLDGGDVHLEAGAPFQSRPASLTALGSQLTARQRAKLVATGDIRLAHAMSHMPQVVSGDTMHIAAAGDIVIGPGSTLDAGNDLRVHARRALQLDATPVPIDHSATLAEVHSDASLHLSGDTVEIRGSDVSAALDLTVEAARNLDVSAARPSSPRNSWTLPTFSAGGTMRVAAIDGHLRSEGLMAEAKEISLLANGEIRMSGVVASRKHDVYGVPSQLSASGDVTLRSLDTTGRYSGIEILGASIRAGRKVSVVGGQFARLGSLSAPDLPNGVRSRIDAGNVLVRSRRTALWASDLAATTAPLRNSTSNLDFFGRYRPHAPGSGAIMLRSDGDLDLTDIDASATGPLSAVSVDGQILAERASLTSDDRLTLASGNAQRHTSSSYAGADVFIHNEMFDLIFHNTAVNADFGADVDAGGGLVIDTASKFRATDLVVGQHYAGIKVEPEGSPLIDGSGPGPGRSIGELLMSQFEASERLTIVARHGDLTLNGYVGEAGVGSSKRIYLGDADPALNLIGENVYLRGSFLRTRGAINVVATTGNIQVEALRANQLEGGFNNAYWDFADLVSSSQINLHAARDISISGTHFNTLGELNILSGGNVTLVSSEIKFVADERPAGWFVDERMVWSDELQGDQGIHMGAGGGTLTLSATHLAAAAGTVKLQAAGAIELEAAEQRRLEEREQKGGYTNHFLFFRESVEWTDRYRNEYLRRAPVSVSARDIEIHTGASVNTFGSSLESGRNIAITAADAIHYFAVHDEANETARRDSQSDLARVFRIP</sequence>
<dbReference type="AlphaFoldDB" id="A0A1J5RJ76"/>
<proteinExistence type="predicted"/>
<gene>
    <name evidence="2" type="primary">fhaB_4</name>
    <name evidence="2" type="ORF">GALL_284740</name>
</gene>
<comment type="caution">
    <text evidence="2">The sequence shown here is derived from an EMBL/GenBank/DDBJ whole genome shotgun (WGS) entry which is preliminary data.</text>
</comment>
<dbReference type="Gene3D" id="2.160.20.10">
    <property type="entry name" value="Single-stranded right-handed beta-helix, Pectin lyase-like"/>
    <property type="match status" value="1"/>
</dbReference>
<evidence type="ECO:0000313" key="2">
    <source>
        <dbReference type="EMBL" id="OIQ89627.1"/>
    </source>
</evidence>
<dbReference type="EMBL" id="MLJW01000322">
    <property type="protein sequence ID" value="OIQ89627.1"/>
    <property type="molecule type" value="Genomic_DNA"/>
</dbReference>
<organism evidence="2">
    <name type="scientific">mine drainage metagenome</name>
    <dbReference type="NCBI Taxonomy" id="410659"/>
    <lineage>
        <taxon>unclassified sequences</taxon>
        <taxon>metagenomes</taxon>
        <taxon>ecological metagenomes</taxon>
    </lineage>
</organism>
<feature type="domain" description="Filamentous haemagglutinin FhaB/tRNA nuclease CdiA-like TPS" evidence="1">
    <location>
        <begin position="42"/>
        <end position="151"/>
    </location>
</feature>
<reference evidence="2" key="1">
    <citation type="submission" date="2016-10" db="EMBL/GenBank/DDBJ databases">
        <title>Sequence of Gallionella enrichment culture.</title>
        <authorList>
            <person name="Poehlein A."/>
            <person name="Muehling M."/>
            <person name="Daniel R."/>
        </authorList>
    </citation>
    <scope>NUCLEOTIDE SEQUENCE</scope>
</reference>
<dbReference type="InterPro" id="IPR011050">
    <property type="entry name" value="Pectin_lyase_fold/virulence"/>
</dbReference>
<dbReference type="InterPro" id="IPR012334">
    <property type="entry name" value="Pectin_lyas_fold"/>
</dbReference>
<dbReference type="SMART" id="SM00912">
    <property type="entry name" value="Haemagg_act"/>
    <property type="match status" value="1"/>
</dbReference>
<dbReference type="NCBIfam" id="TIGR01901">
    <property type="entry name" value="adhes_NPXG"/>
    <property type="match status" value="1"/>
</dbReference>
<dbReference type="SUPFAM" id="SSF51126">
    <property type="entry name" value="Pectin lyase-like"/>
    <property type="match status" value="1"/>
</dbReference>
<protein>
    <submittedName>
        <fullName evidence="2">Filamentous hemagglutinin</fullName>
    </submittedName>
</protein>
<name>A0A1J5RJ76_9ZZZZ</name>
<accession>A0A1J5RJ76</accession>
<evidence type="ECO:0000259" key="1">
    <source>
        <dbReference type="SMART" id="SM00912"/>
    </source>
</evidence>
<dbReference type="Pfam" id="PF05860">
    <property type="entry name" value="TPS"/>
    <property type="match status" value="1"/>
</dbReference>